<dbReference type="InterPro" id="IPR043519">
    <property type="entry name" value="NT_sf"/>
</dbReference>
<dbReference type="GO" id="GO:0090071">
    <property type="term" value="P:negative regulation of ribosome biogenesis"/>
    <property type="evidence" value="ECO:0007669"/>
    <property type="project" value="UniProtKB-UniRule"/>
</dbReference>
<comment type="similarity">
    <text evidence="1 2">Belongs to the Iojap/RsfS family.</text>
</comment>
<dbReference type="HAMAP" id="MF_01477">
    <property type="entry name" value="Iojap_RsfS"/>
    <property type="match status" value="1"/>
</dbReference>
<proteinExistence type="inferred from homology"/>
<dbReference type="NCBIfam" id="TIGR00090">
    <property type="entry name" value="rsfS_iojap_ybeB"/>
    <property type="match status" value="1"/>
</dbReference>
<dbReference type="AlphaFoldDB" id="A0A4R2RV38"/>
<dbReference type="PANTHER" id="PTHR21043:SF0">
    <property type="entry name" value="MITOCHONDRIAL ASSEMBLY OF RIBOSOMAL LARGE SUBUNIT PROTEIN 1"/>
    <property type="match status" value="1"/>
</dbReference>
<dbReference type="GO" id="GO:0017148">
    <property type="term" value="P:negative regulation of translation"/>
    <property type="evidence" value="ECO:0007669"/>
    <property type="project" value="UniProtKB-UniRule"/>
</dbReference>
<comment type="subunit">
    <text evidence="2">Interacts with ribosomal protein uL14 (rplN).</text>
</comment>
<dbReference type="SUPFAM" id="SSF81301">
    <property type="entry name" value="Nucleotidyltransferase"/>
    <property type="match status" value="1"/>
</dbReference>
<dbReference type="GO" id="GO:0005737">
    <property type="term" value="C:cytoplasm"/>
    <property type="evidence" value="ECO:0007669"/>
    <property type="project" value="UniProtKB-SubCell"/>
</dbReference>
<keyword evidence="2" id="KW-0810">Translation regulation</keyword>
<name>A0A4R2RV38_9FIRM</name>
<dbReference type="RefSeq" id="WP_131918301.1">
    <property type="nucleotide sequence ID" value="NZ_JAOQNU010000004.1"/>
</dbReference>
<dbReference type="OrthoDB" id="9793681at2"/>
<dbReference type="Proteomes" id="UP000294813">
    <property type="component" value="Unassembled WGS sequence"/>
</dbReference>
<comment type="caution">
    <text evidence="3">The sequence shown here is derived from an EMBL/GenBank/DDBJ whole genome shotgun (WGS) entry which is preliminary data.</text>
</comment>
<organism evidence="3 4">
    <name type="scientific">Heliophilum fasciatum</name>
    <dbReference type="NCBI Taxonomy" id="35700"/>
    <lineage>
        <taxon>Bacteria</taxon>
        <taxon>Bacillati</taxon>
        <taxon>Bacillota</taxon>
        <taxon>Clostridia</taxon>
        <taxon>Eubacteriales</taxon>
        <taxon>Heliobacteriaceae</taxon>
        <taxon>Heliophilum</taxon>
    </lineage>
</organism>
<dbReference type="InterPro" id="IPR004394">
    <property type="entry name" value="Iojap/RsfS/C7orf30"/>
</dbReference>
<comment type="function">
    <text evidence="2">Functions as a ribosomal silencing factor. Interacts with ribosomal protein uL14 (rplN), blocking formation of intersubunit bridge B8. Prevents association of the 30S and 50S ribosomal subunits and the formation of functional ribosomes, thus repressing translation.</text>
</comment>
<evidence type="ECO:0000256" key="1">
    <source>
        <dbReference type="ARBA" id="ARBA00010574"/>
    </source>
</evidence>
<dbReference type="GO" id="GO:0042256">
    <property type="term" value="P:cytosolic ribosome assembly"/>
    <property type="evidence" value="ECO:0007669"/>
    <property type="project" value="UniProtKB-UniRule"/>
</dbReference>
<evidence type="ECO:0000256" key="2">
    <source>
        <dbReference type="HAMAP-Rule" id="MF_01477"/>
    </source>
</evidence>
<dbReference type="Gene3D" id="3.30.460.10">
    <property type="entry name" value="Beta Polymerase, domain 2"/>
    <property type="match status" value="1"/>
</dbReference>
<keyword evidence="2" id="KW-0678">Repressor</keyword>
<dbReference type="Pfam" id="PF02410">
    <property type="entry name" value="RsfS"/>
    <property type="match status" value="1"/>
</dbReference>
<dbReference type="PANTHER" id="PTHR21043">
    <property type="entry name" value="IOJAP SUPERFAMILY ORTHOLOG"/>
    <property type="match status" value="1"/>
</dbReference>
<keyword evidence="2" id="KW-0963">Cytoplasm</keyword>
<comment type="subcellular location">
    <subcellularLocation>
        <location evidence="2">Cytoplasm</location>
    </subcellularLocation>
</comment>
<accession>A0A4R2RV38</accession>
<sequence>MTDPKTVAIAIAEAASEKKAMDIMLLDLREKSNVTDYFVICSGNSVPQVQAIAQNIEDKMKESDLRVLRTEGYREGRWVLLDFGSVVVHIFRPETRDYYSLERLWGDAPRAVEPNFSEFVQ</sequence>
<keyword evidence="4" id="KW-1185">Reference proteome</keyword>
<dbReference type="GO" id="GO:0043023">
    <property type="term" value="F:ribosomal large subunit binding"/>
    <property type="evidence" value="ECO:0007669"/>
    <property type="project" value="TreeGrafter"/>
</dbReference>
<reference evidence="3 4" key="1">
    <citation type="submission" date="2019-03" db="EMBL/GenBank/DDBJ databases">
        <title>Genomic Encyclopedia of Type Strains, Phase IV (KMG-IV): sequencing the most valuable type-strain genomes for metagenomic binning, comparative biology and taxonomic classification.</title>
        <authorList>
            <person name="Goeker M."/>
        </authorList>
    </citation>
    <scope>NUCLEOTIDE SEQUENCE [LARGE SCALE GENOMIC DNA]</scope>
    <source>
        <strain evidence="3 4">DSM 11170</strain>
    </source>
</reference>
<gene>
    <name evidence="2" type="primary">rsfS</name>
    <name evidence="3" type="ORF">EDD73_104153</name>
</gene>
<evidence type="ECO:0000313" key="3">
    <source>
        <dbReference type="EMBL" id="TCP68250.1"/>
    </source>
</evidence>
<dbReference type="EMBL" id="SLXT01000004">
    <property type="protein sequence ID" value="TCP68250.1"/>
    <property type="molecule type" value="Genomic_DNA"/>
</dbReference>
<evidence type="ECO:0000313" key="4">
    <source>
        <dbReference type="Proteomes" id="UP000294813"/>
    </source>
</evidence>
<protein>
    <recommendedName>
        <fullName evidence="2">Ribosomal silencing factor RsfS</fullName>
    </recommendedName>
</protein>